<reference evidence="8" key="1">
    <citation type="journal article" date="2019" name="Int. J. Syst. Evol. Microbiol.">
        <title>The Global Catalogue of Microorganisms (GCM) 10K type strain sequencing project: providing services to taxonomists for standard genome sequencing and annotation.</title>
        <authorList>
            <consortium name="The Broad Institute Genomics Platform"/>
            <consortium name="The Broad Institute Genome Sequencing Center for Infectious Disease"/>
            <person name="Wu L."/>
            <person name="Ma J."/>
        </authorList>
    </citation>
    <scope>NUCLEOTIDE SEQUENCE [LARGE SCALE GENOMIC DNA]</scope>
    <source>
        <strain evidence="8">JCM 15089</strain>
    </source>
</reference>
<evidence type="ECO:0000313" key="8">
    <source>
        <dbReference type="Proteomes" id="UP001499951"/>
    </source>
</evidence>
<keyword evidence="8" id="KW-1185">Reference proteome</keyword>
<accession>A0ABP3PMU8</accession>
<dbReference type="Proteomes" id="UP001499951">
    <property type="component" value="Unassembled WGS sequence"/>
</dbReference>
<keyword evidence="5" id="KW-0732">Signal</keyword>
<proteinExistence type="predicted"/>
<evidence type="ECO:0000313" key="7">
    <source>
        <dbReference type="EMBL" id="GAA0566943.1"/>
    </source>
</evidence>
<feature type="signal peptide" evidence="5">
    <location>
        <begin position="1"/>
        <end position="22"/>
    </location>
</feature>
<dbReference type="RefSeq" id="WP_166933068.1">
    <property type="nucleotide sequence ID" value="NZ_BAAADD010000003.1"/>
</dbReference>
<evidence type="ECO:0000256" key="1">
    <source>
        <dbReference type="ARBA" id="ARBA00004167"/>
    </source>
</evidence>
<dbReference type="Gene3D" id="3.30.1150.10">
    <property type="match status" value="1"/>
</dbReference>
<dbReference type="Pfam" id="PF03544">
    <property type="entry name" value="TonB_C"/>
    <property type="match status" value="1"/>
</dbReference>
<dbReference type="InterPro" id="IPR006260">
    <property type="entry name" value="TonB/TolA_C"/>
</dbReference>
<keyword evidence="4" id="KW-0472">Membrane</keyword>
<keyword evidence="3" id="KW-1133">Transmembrane helix</keyword>
<evidence type="ECO:0000256" key="3">
    <source>
        <dbReference type="ARBA" id="ARBA00022989"/>
    </source>
</evidence>
<evidence type="ECO:0000256" key="4">
    <source>
        <dbReference type="ARBA" id="ARBA00023136"/>
    </source>
</evidence>
<comment type="caution">
    <text evidence="7">The sequence shown here is derived from an EMBL/GenBank/DDBJ whole genome shotgun (WGS) entry which is preliminary data.</text>
</comment>
<feature type="domain" description="TonB C-terminal" evidence="6">
    <location>
        <begin position="17"/>
        <end position="113"/>
    </location>
</feature>
<feature type="chain" id="PRO_5046260092" description="TonB C-terminal domain-containing protein" evidence="5">
    <location>
        <begin position="23"/>
        <end position="205"/>
    </location>
</feature>
<dbReference type="PROSITE" id="PS52015">
    <property type="entry name" value="TONB_CTD"/>
    <property type="match status" value="1"/>
</dbReference>
<evidence type="ECO:0000256" key="2">
    <source>
        <dbReference type="ARBA" id="ARBA00022692"/>
    </source>
</evidence>
<name>A0ABP3PMU8_9PROT</name>
<keyword evidence="2" id="KW-0812">Transmembrane</keyword>
<dbReference type="InterPro" id="IPR037682">
    <property type="entry name" value="TonB_C"/>
</dbReference>
<evidence type="ECO:0000259" key="6">
    <source>
        <dbReference type="PROSITE" id="PS52015"/>
    </source>
</evidence>
<protein>
    <recommendedName>
        <fullName evidence="6">TonB C-terminal domain-containing protein</fullName>
    </recommendedName>
</protein>
<organism evidence="7 8">
    <name type="scientific">Rhizomicrobium electricum</name>
    <dbReference type="NCBI Taxonomy" id="480070"/>
    <lineage>
        <taxon>Bacteria</taxon>
        <taxon>Pseudomonadati</taxon>
        <taxon>Pseudomonadota</taxon>
        <taxon>Alphaproteobacteria</taxon>
        <taxon>Micropepsales</taxon>
        <taxon>Micropepsaceae</taxon>
        <taxon>Rhizomicrobium</taxon>
    </lineage>
</organism>
<gene>
    <name evidence="7" type="ORF">GCM10008942_14300</name>
</gene>
<dbReference type="NCBIfam" id="TIGR01352">
    <property type="entry name" value="tonB_Cterm"/>
    <property type="match status" value="1"/>
</dbReference>
<comment type="subcellular location">
    <subcellularLocation>
        <location evidence="1">Membrane</location>
        <topology evidence="1">Single-pass membrane protein</topology>
    </subcellularLocation>
</comment>
<sequence>MNKRIWLALACTSILASGAALADTHPRLAGIKECDAPNSPADGHVRFLVKVSATGVVEDVQVAESSGDASSDRRAAKCVAGYSWTPATHNGEAVEGVAHFTFNFGVRVGDLADGPRKAFHVLERDADRRCRKLYPIDPRLDIGGQPITLVAVARLKDGEIQTKVMQSAGEKADAAAVKCVTKLVADHDDLPAEFARTIAVDWSHR</sequence>
<evidence type="ECO:0000256" key="5">
    <source>
        <dbReference type="SAM" id="SignalP"/>
    </source>
</evidence>
<dbReference type="EMBL" id="BAAADD010000003">
    <property type="protein sequence ID" value="GAA0566943.1"/>
    <property type="molecule type" value="Genomic_DNA"/>
</dbReference>
<dbReference type="SUPFAM" id="SSF74653">
    <property type="entry name" value="TolA/TonB C-terminal domain"/>
    <property type="match status" value="1"/>
</dbReference>